<feature type="compositionally biased region" description="Basic and acidic residues" evidence="5">
    <location>
        <begin position="24"/>
        <end position="40"/>
    </location>
</feature>
<evidence type="ECO:0000256" key="3">
    <source>
        <dbReference type="ARBA" id="ARBA00022833"/>
    </source>
</evidence>
<reference evidence="7" key="1">
    <citation type="journal article" date="2023" name="G3 (Bethesda)">
        <title>Whole genome assemblies of Zophobas morio and Tenebrio molitor.</title>
        <authorList>
            <person name="Kaur S."/>
            <person name="Stinson S.A."/>
            <person name="diCenzo G.C."/>
        </authorList>
    </citation>
    <scope>NUCLEOTIDE SEQUENCE</scope>
    <source>
        <strain evidence="7">QUZm001</strain>
    </source>
</reference>
<dbReference type="InterPro" id="IPR027370">
    <property type="entry name" value="Znf-RING_euk"/>
</dbReference>
<feature type="domain" description="RING-type" evidence="6">
    <location>
        <begin position="71"/>
        <end position="107"/>
    </location>
</feature>
<keyword evidence="8" id="KW-1185">Reference proteome</keyword>
<dbReference type="SUPFAM" id="SSF57850">
    <property type="entry name" value="RING/U-box"/>
    <property type="match status" value="1"/>
</dbReference>
<dbReference type="EMBL" id="JALNTZ010000002">
    <property type="protein sequence ID" value="KAJ3663664.1"/>
    <property type="molecule type" value="Genomic_DNA"/>
</dbReference>
<evidence type="ECO:0000256" key="4">
    <source>
        <dbReference type="PROSITE-ProRule" id="PRU00175"/>
    </source>
</evidence>
<dbReference type="InterPro" id="IPR017907">
    <property type="entry name" value="Znf_RING_CS"/>
</dbReference>
<dbReference type="InterPro" id="IPR001841">
    <property type="entry name" value="Znf_RING"/>
</dbReference>
<feature type="region of interest" description="Disordered" evidence="5">
    <location>
        <begin position="20"/>
        <end position="54"/>
    </location>
</feature>
<gene>
    <name evidence="7" type="ORF">Zmor_007897</name>
</gene>
<dbReference type="InterPro" id="IPR047153">
    <property type="entry name" value="TRIM45/56/19-like"/>
</dbReference>
<proteinExistence type="predicted"/>
<name>A0AA38IZ99_9CUCU</name>
<evidence type="ECO:0000313" key="8">
    <source>
        <dbReference type="Proteomes" id="UP001168821"/>
    </source>
</evidence>
<evidence type="ECO:0000256" key="1">
    <source>
        <dbReference type="ARBA" id="ARBA00022723"/>
    </source>
</evidence>
<dbReference type="GO" id="GO:0008270">
    <property type="term" value="F:zinc ion binding"/>
    <property type="evidence" value="ECO:0007669"/>
    <property type="project" value="UniProtKB-KW"/>
</dbReference>
<dbReference type="Proteomes" id="UP001168821">
    <property type="component" value="Unassembled WGS sequence"/>
</dbReference>
<evidence type="ECO:0000256" key="2">
    <source>
        <dbReference type="ARBA" id="ARBA00022771"/>
    </source>
</evidence>
<comment type="caution">
    <text evidence="7">The sequence shown here is derived from an EMBL/GenBank/DDBJ whole genome shotgun (WGS) entry which is preliminary data.</text>
</comment>
<evidence type="ECO:0000313" key="7">
    <source>
        <dbReference type="EMBL" id="KAJ3663664.1"/>
    </source>
</evidence>
<dbReference type="Gene3D" id="3.30.40.10">
    <property type="entry name" value="Zinc/RING finger domain, C3HC4 (zinc finger)"/>
    <property type="match status" value="1"/>
</dbReference>
<evidence type="ECO:0000256" key="5">
    <source>
        <dbReference type="SAM" id="MobiDB-lite"/>
    </source>
</evidence>
<keyword evidence="2 4" id="KW-0863">Zinc-finger</keyword>
<keyword evidence="3" id="KW-0862">Zinc</keyword>
<protein>
    <recommendedName>
        <fullName evidence="6">RING-type domain-containing protein</fullName>
    </recommendedName>
</protein>
<dbReference type="GO" id="GO:0061630">
    <property type="term" value="F:ubiquitin protein ligase activity"/>
    <property type="evidence" value="ECO:0007669"/>
    <property type="project" value="TreeGrafter"/>
</dbReference>
<dbReference type="AlphaFoldDB" id="A0AA38IZ99"/>
<dbReference type="PROSITE" id="PS00518">
    <property type="entry name" value="ZF_RING_1"/>
    <property type="match status" value="1"/>
</dbReference>
<dbReference type="InterPro" id="IPR013083">
    <property type="entry name" value="Znf_RING/FYVE/PHD"/>
</dbReference>
<dbReference type="PROSITE" id="PS50089">
    <property type="entry name" value="ZF_RING_2"/>
    <property type="match status" value="1"/>
</dbReference>
<dbReference type="PANTHER" id="PTHR25462">
    <property type="entry name" value="BONUS, ISOFORM C-RELATED"/>
    <property type="match status" value="1"/>
</dbReference>
<evidence type="ECO:0000259" key="6">
    <source>
        <dbReference type="PROSITE" id="PS50089"/>
    </source>
</evidence>
<keyword evidence="1" id="KW-0479">Metal-binding</keyword>
<dbReference type="Pfam" id="PF13445">
    <property type="entry name" value="zf-RING_UBOX"/>
    <property type="match status" value="1"/>
</dbReference>
<dbReference type="PANTHER" id="PTHR25462:SF291">
    <property type="entry name" value="E3 UBIQUITIN-PROTEIN LIGASE TRIM45"/>
    <property type="match status" value="1"/>
</dbReference>
<organism evidence="7 8">
    <name type="scientific">Zophobas morio</name>
    <dbReference type="NCBI Taxonomy" id="2755281"/>
    <lineage>
        <taxon>Eukaryota</taxon>
        <taxon>Metazoa</taxon>
        <taxon>Ecdysozoa</taxon>
        <taxon>Arthropoda</taxon>
        <taxon>Hexapoda</taxon>
        <taxon>Insecta</taxon>
        <taxon>Pterygota</taxon>
        <taxon>Neoptera</taxon>
        <taxon>Endopterygota</taxon>
        <taxon>Coleoptera</taxon>
        <taxon>Polyphaga</taxon>
        <taxon>Cucujiformia</taxon>
        <taxon>Tenebrionidae</taxon>
        <taxon>Zophobas</taxon>
    </lineage>
</organism>
<accession>A0AA38IZ99</accession>
<sequence length="150" mass="17216">MMEIDRMSYIFGSFARRRQSQEVGSKRKSVETKISHDRSKSAPHTPKKSVATSPRARSICNFVSDEGKFKCPMCRRLFVEPKVLPCLHTFCLRCLHELEASDCSWCDEESDGKNLTVFPSFELYNVKIIALMHYFGFAQPTHARQGSMTQ</sequence>